<reference evidence="2" key="1">
    <citation type="submission" date="2015-07" db="EMBL/GenBank/DDBJ databases">
        <authorList>
            <person name="Rodrigo-Torres Lidia"/>
            <person name="Arahal R.David."/>
        </authorList>
    </citation>
    <scope>NUCLEOTIDE SEQUENCE [LARGE SCALE GENOMIC DNA]</scope>
    <source>
        <strain evidence="2">CECT 4801</strain>
    </source>
</reference>
<dbReference type="RefSeq" id="WP_055661597.1">
    <property type="nucleotide sequence ID" value="NZ_CXST01000009.1"/>
</dbReference>
<accession>A0A0M6YBW6</accession>
<keyword evidence="2" id="KW-1185">Reference proteome</keyword>
<evidence type="ECO:0000313" key="2">
    <source>
        <dbReference type="Proteomes" id="UP000048926"/>
    </source>
</evidence>
<evidence type="ECO:0008006" key="3">
    <source>
        <dbReference type="Google" id="ProtNLM"/>
    </source>
</evidence>
<name>A0A0M6YBW6_9HYPH</name>
<gene>
    <name evidence="1" type="ORF">LAL4801_06044</name>
</gene>
<dbReference type="OrthoDB" id="7510885at2"/>
<proteinExistence type="predicted"/>
<organism evidence="1 2">
    <name type="scientific">Roseibium aggregatum</name>
    <dbReference type="NCBI Taxonomy" id="187304"/>
    <lineage>
        <taxon>Bacteria</taxon>
        <taxon>Pseudomonadati</taxon>
        <taxon>Pseudomonadota</taxon>
        <taxon>Alphaproteobacteria</taxon>
        <taxon>Hyphomicrobiales</taxon>
        <taxon>Stappiaceae</taxon>
        <taxon>Roseibium</taxon>
    </lineage>
</organism>
<dbReference type="AlphaFoldDB" id="A0A0M6YBW6"/>
<dbReference type="EMBL" id="CXST01000009">
    <property type="protein sequence ID" value="CTQ47582.1"/>
    <property type="molecule type" value="Genomic_DNA"/>
</dbReference>
<evidence type="ECO:0000313" key="1">
    <source>
        <dbReference type="EMBL" id="CTQ47582.1"/>
    </source>
</evidence>
<dbReference type="Proteomes" id="UP000048926">
    <property type="component" value="Unassembled WGS sequence"/>
</dbReference>
<protein>
    <recommendedName>
        <fullName evidence="3">DUF551 domain-containing protein</fullName>
    </recommendedName>
</protein>
<sequence length="100" mass="10891">MIDDLKSLLHIDGWQPIETAPKDGTPILLLQGSIIGLFYYGTEPELVNVHGEPMGPTWIGTVIVSDLVHNDTGRKMIKIIGSEATHWAPLPALPAKADRP</sequence>